<dbReference type="Pfam" id="PF12730">
    <property type="entry name" value="ABC2_membrane_4"/>
    <property type="match status" value="1"/>
</dbReference>
<dbReference type="RefSeq" id="WP_269922189.1">
    <property type="nucleotide sequence ID" value="NZ_JAMKBI010000007.1"/>
</dbReference>
<reference evidence="2" key="1">
    <citation type="submission" date="2022-05" db="EMBL/GenBank/DDBJ databases">
        <authorList>
            <person name="Colautti A."/>
            <person name="Iacumin L."/>
        </authorList>
    </citation>
    <scope>NUCLEOTIDE SEQUENCE</scope>
    <source>
        <strain evidence="2">DSM 30747</strain>
    </source>
</reference>
<name>A0A9X3LCP9_9BACI</name>
<feature type="transmembrane region" description="Helical" evidence="1">
    <location>
        <begin position="174"/>
        <end position="190"/>
    </location>
</feature>
<keyword evidence="1" id="KW-0812">Transmembrane</keyword>
<accession>A0A9X3LCP9</accession>
<feature type="transmembrane region" description="Helical" evidence="1">
    <location>
        <begin position="21"/>
        <end position="39"/>
    </location>
</feature>
<keyword evidence="1" id="KW-1133">Transmembrane helix</keyword>
<protein>
    <submittedName>
        <fullName evidence="2">ABC transporter permease</fullName>
    </submittedName>
</protein>
<keyword evidence="1" id="KW-0472">Membrane</keyword>
<feature type="transmembrane region" description="Helical" evidence="1">
    <location>
        <begin position="202"/>
        <end position="221"/>
    </location>
</feature>
<gene>
    <name evidence="2" type="ORF">M9R61_11490</name>
</gene>
<organism evidence="2 3">
    <name type="scientific">Psychrobacillus psychrodurans</name>
    <dbReference type="NCBI Taxonomy" id="126157"/>
    <lineage>
        <taxon>Bacteria</taxon>
        <taxon>Bacillati</taxon>
        <taxon>Bacillota</taxon>
        <taxon>Bacilli</taxon>
        <taxon>Bacillales</taxon>
        <taxon>Bacillaceae</taxon>
        <taxon>Psychrobacillus</taxon>
    </lineage>
</organism>
<proteinExistence type="predicted"/>
<comment type="caution">
    <text evidence="2">The sequence shown here is derived from an EMBL/GenBank/DDBJ whole genome shotgun (WGS) entry which is preliminary data.</text>
</comment>
<evidence type="ECO:0000313" key="2">
    <source>
        <dbReference type="EMBL" id="MCZ8533934.1"/>
    </source>
</evidence>
<evidence type="ECO:0000313" key="3">
    <source>
        <dbReference type="Proteomes" id="UP001152172"/>
    </source>
</evidence>
<feature type="transmembrane region" description="Helical" evidence="1">
    <location>
        <begin position="59"/>
        <end position="78"/>
    </location>
</feature>
<feature type="transmembrane region" description="Helical" evidence="1">
    <location>
        <begin position="99"/>
        <end position="129"/>
    </location>
</feature>
<evidence type="ECO:0000256" key="1">
    <source>
        <dbReference type="SAM" id="Phobius"/>
    </source>
</evidence>
<keyword evidence="3" id="KW-1185">Reference proteome</keyword>
<dbReference type="AlphaFoldDB" id="A0A9X3LCP9"/>
<dbReference type="Proteomes" id="UP001152172">
    <property type="component" value="Unassembled WGS sequence"/>
</dbReference>
<dbReference type="EMBL" id="JAMKBI010000007">
    <property type="protein sequence ID" value="MCZ8533934.1"/>
    <property type="molecule type" value="Genomic_DNA"/>
</dbReference>
<sequence length="231" mass="25552">MPNLMRLEMKKYKLFSYIKGAVIANIIIAGLLVAMLFIAKVEGDLFLTNYTEALTIIDTIVRATFIIFAASLISKLIISEFKNKTITTLFLYPINRKKLIAAKLAIVILFTFCSIILSNVFLTIVFSFVTNYFDLLPGTLSITMVTQHTPSMLMNAIAASGMCLIPLYFGMKKYSASTTIISSILIVMIVSSNSGNFSLNDIIIIPISLAIIGISIAYFAIRNIEKTDLKC</sequence>
<feature type="transmembrane region" description="Helical" evidence="1">
    <location>
        <begin position="149"/>
        <end position="169"/>
    </location>
</feature>